<reference evidence="2 3" key="1">
    <citation type="submission" date="2024-02" db="EMBL/GenBank/DDBJ databases">
        <authorList>
            <person name="Chen Y."/>
            <person name="Shah S."/>
            <person name="Dougan E. K."/>
            <person name="Thang M."/>
            <person name="Chan C."/>
        </authorList>
    </citation>
    <scope>NUCLEOTIDE SEQUENCE [LARGE SCALE GENOMIC DNA]</scope>
</reference>
<sequence length="626" mass="68972">MANLSTAIALVLYTLLVITTATGGLCSSNSSGSCSSGSNFLQFASRRGGSCASFEDWPDVDGVTCGNCKALVQTRQFKRCDDYCASFKHKCVAAAEEKSETCEVEKEYKCDEDIQGTSDMLCTCERDTTIPEVPGERAAEVNEEGLSPQGRGNSCGFAREPGRTSFISAAWTETQPSHVTEDYDEFLSHSWHVESWKKVLLLLMLKNGPASVLFGSLAAVLMLILWYFQILPSVIKRTPGPAGYMDYSFWCFSAAVVVALLMLILWRPRGRIFVDRVCINQADGRMKAEGILNIGAMLKRSSSLLVIWDESYVDRLWCIFELAAFLQSHPEASAKAVQVRPVLLGFAAASTAVAIILASIAFLFVPLDSPWVVWSILCPVVCGEGYVLIWAFRNYFRALESANRSLQHFRLQTAHCWCCSVDHVNPSTGQSIAVCDREIVRQCVTTWFGSEDAFDETVRSSVKRALAEQLGVDAFPYVWVVSSTVPLIWVCMDATVSIAAEEHERILLAFMVLRCLAWWLWGIPIVATLGLTAARRFHAPGRSCVEELGKNLLVLLVVAPGAALLMAWHVGLELAFGWFATAWLSAPQETLGSVVFAAGCFVAFVLVRIAYRCANRRYMETVNAST</sequence>
<feature type="transmembrane region" description="Helical" evidence="1">
    <location>
        <begin position="212"/>
        <end position="235"/>
    </location>
</feature>
<feature type="transmembrane region" description="Helical" evidence="1">
    <location>
        <begin position="247"/>
        <end position="266"/>
    </location>
</feature>
<comment type="caution">
    <text evidence="2">The sequence shown here is derived from an EMBL/GenBank/DDBJ whole genome shotgun (WGS) entry which is preliminary data.</text>
</comment>
<protein>
    <submittedName>
        <fullName evidence="2">Uncharacterized protein</fullName>
    </submittedName>
</protein>
<gene>
    <name evidence="2" type="ORF">CCMP2556_LOCUS44811</name>
</gene>
<dbReference type="EMBL" id="CAXAMN010025262">
    <property type="protein sequence ID" value="CAK9093878.1"/>
    <property type="molecule type" value="Genomic_DNA"/>
</dbReference>
<evidence type="ECO:0000313" key="2">
    <source>
        <dbReference type="EMBL" id="CAK9093878.1"/>
    </source>
</evidence>
<proteinExistence type="predicted"/>
<feature type="transmembrane region" description="Helical" evidence="1">
    <location>
        <begin position="342"/>
        <end position="365"/>
    </location>
</feature>
<feature type="transmembrane region" description="Helical" evidence="1">
    <location>
        <begin position="6"/>
        <end position="26"/>
    </location>
</feature>
<feature type="transmembrane region" description="Helical" evidence="1">
    <location>
        <begin position="506"/>
        <end position="531"/>
    </location>
</feature>
<feature type="transmembrane region" description="Helical" evidence="1">
    <location>
        <begin position="552"/>
        <end position="571"/>
    </location>
</feature>
<keyword evidence="1" id="KW-0472">Membrane</keyword>
<name>A0ABP0R223_9DINO</name>
<keyword evidence="1" id="KW-0812">Transmembrane</keyword>
<feature type="transmembrane region" description="Helical" evidence="1">
    <location>
        <begin position="474"/>
        <end position="500"/>
    </location>
</feature>
<feature type="transmembrane region" description="Helical" evidence="1">
    <location>
        <begin position="591"/>
        <end position="611"/>
    </location>
</feature>
<dbReference type="Proteomes" id="UP001642484">
    <property type="component" value="Unassembled WGS sequence"/>
</dbReference>
<organism evidence="2 3">
    <name type="scientific">Durusdinium trenchii</name>
    <dbReference type="NCBI Taxonomy" id="1381693"/>
    <lineage>
        <taxon>Eukaryota</taxon>
        <taxon>Sar</taxon>
        <taxon>Alveolata</taxon>
        <taxon>Dinophyceae</taxon>
        <taxon>Suessiales</taxon>
        <taxon>Symbiodiniaceae</taxon>
        <taxon>Durusdinium</taxon>
    </lineage>
</organism>
<evidence type="ECO:0000313" key="3">
    <source>
        <dbReference type="Proteomes" id="UP001642484"/>
    </source>
</evidence>
<keyword evidence="3" id="KW-1185">Reference proteome</keyword>
<feature type="transmembrane region" description="Helical" evidence="1">
    <location>
        <begin position="371"/>
        <end position="392"/>
    </location>
</feature>
<evidence type="ECO:0000256" key="1">
    <source>
        <dbReference type="SAM" id="Phobius"/>
    </source>
</evidence>
<keyword evidence="1" id="KW-1133">Transmembrane helix</keyword>
<accession>A0ABP0R223</accession>